<accession>A0A090MDW5</accession>
<evidence type="ECO:0000256" key="2">
    <source>
        <dbReference type="SAM" id="SignalP"/>
    </source>
</evidence>
<feature type="signal peptide" evidence="2">
    <location>
        <begin position="1"/>
        <end position="21"/>
    </location>
</feature>
<keyword evidence="2" id="KW-0732">Signal</keyword>
<gene>
    <name evidence="3" type="ORF">BN850_0108490</name>
</gene>
<name>A0A090MDW5_9HYPO</name>
<dbReference type="SUPFAM" id="SSF49785">
    <property type="entry name" value="Galactose-binding domain-like"/>
    <property type="match status" value="1"/>
</dbReference>
<proteinExistence type="predicted"/>
<feature type="region of interest" description="Disordered" evidence="1">
    <location>
        <begin position="40"/>
        <end position="65"/>
    </location>
</feature>
<protein>
    <submittedName>
        <fullName evidence="3">WGS project CBMI000000000 data, contig CS3069_c003648</fullName>
    </submittedName>
</protein>
<reference evidence="3" key="1">
    <citation type="submission" date="2013-05" db="EMBL/GenBank/DDBJ databases">
        <title>Draft genome sequences of six wheat associated Fusarium spp. isolates.</title>
        <authorList>
            <person name="Moolhuijzen P.M."/>
            <person name="Manners J.M."/>
            <person name="Wilcox S."/>
            <person name="Bellgard M.I."/>
            <person name="Gardiner D.M."/>
        </authorList>
    </citation>
    <scope>NUCLEOTIDE SEQUENCE</scope>
    <source>
        <strain evidence="3">CS3069</strain>
    </source>
</reference>
<sequence>MVSKTFVTAFVAICLMAGSEASPCKASSKKIEASTTVLTTDASTETSPTTDAATVTGLTTGGPSSTEDLAVTVTVSQSASETFISSGDTSTTLSSTEISSNVISIISESTTTTFEPSTTTSIDTTTSVDTYTDALTTTTSIEAPIRTNLVINGEFEASDDGVWYHSPESASMDIYPLTNESPARGRYAKSISGSDLMMTINYPFSKGVIKAGLEYSVSACIHPGAQCSTARISCKYNDVNPVNGMAGFKDTTDTHEQWQEISTSCTFTQDQIDMGGLVLAISFWCYEWNRNLVDSVVFI</sequence>
<evidence type="ECO:0000256" key="1">
    <source>
        <dbReference type="SAM" id="MobiDB-lite"/>
    </source>
</evidence>
<organism evidence="3">
    <name type="scientific">Fusarium clavum</name>
    <dbReference type="NCBI Taxonomy" id="2594811"/>
    <lineage>
        <taxon>Eukaryota</taxon>
        <taxon>Fungi</taxon>
        <taxon>Dikarya</taxon>
        <taxon>Ascomycota</taxon>
        <taxon>Pezizomycotina</taxon>
        <taxon>Sordariomycetes</taxon>
        <taxon>Hypocreomycetidae</taxon>
        <taxon>Hypocreales</taxon>
        <taxon>Nectriaceae</taxon>
        <taxon>Fusarium</taxon>
        <taxon>Fusarium incarnatum-equiseti species complex</taxon>
    </lineage>
</organism>
<dbReference type="AlphaFoldDB" id="A0A090MDW5"/>
<comment type="caution">
    <text evidence="3">The sequence shown here is derived from an EMBL/GenBank/DDBJ whole genome shotgun (WGS) entry which is preliminary data.</text>
</comment>
<feature type="compositionally biased region" description="Low complexity" evidence="1">
    <location>
        <begin position="40"/>
        <end position="62"/>
    </location>
</feature>
<dbReference type="InterPro" id="IPR008979">
    <property type="entry name" value="Galactose-bd-like_sf"/>
</dbReference>
<feature type="chain" id="PRO_5001859502" evidence="2">
    <location>
        <begin position="22"/>
        <end position="299"/>
    </location>
</feature>
<evidence type="ECO:0000313" key="3">
    <source>
        <dbReference type="EMBL" id="CEG05328.1"/>
    </source>
</evidence>
<dbReference type="EMBL" id="CBMI010003646">
    <property type="protein sequence ID" value="CEG05328.1"/>
    <property type="molecule type" value="Genomic_DNA"/>
</dbReference>